<organism evidence="2 3">
    <name type="scientific">Nephila pilipes</name>
    <name type="common">Giant wood spider</name>
    <name type="synonym">Nephila maculata</name>
    <dbReference type="NCBI Taxonomy" id="299642"/>
    <lineage>
        <taxon>Eukaryota</taxon>
        <taxon>Metazoa</taxon>
        <taxon>Ecdysozoa</taxon>
        <taxon>Arthropoda</taxon>
        <taxon>Chelicerata</taxon>
        <taxon>Arachnida</taxon>
        <taxon>Araneae</taxon>
        <taxon>Araneomorphae</taxon>
        <taxon>Entelegynae</taxon>
        <taxon>Araneoidea</taxon>
        <taxon>Nephilidae</taxon>
        <taxon>Nephila</taxon>
    </lineage>
</organism>
<protein>
    <submittedName>
        <fullName evidence="2">Uncharacterized protein</fullName>
    </submittedName>
</protein>
<comment type="caution">
    <text evidence="2">The sequence shown here is derived from an EMBL/GenBank/DDBJ whole genome shotgun (WGS) entry which is preliminary data.</text>
</comment>
<dbReference type="Proteomes" id="UP000887013">
    <property type="component" value="Unassembled WGS sequence"/>
</dbReference>
<dbReference type="AlphaFoldDB" id="A0A8X6MNM4"/>
<evidence type="ECO:0000256" key="1">
    <source>
        <dbReference type="SAM" id="MobiDB-lite"/>
    </source>
</evidence>
<sequence length="84" mass="9275">MWSPPKYVHILLSSIASTASPYPPGDFAIQTERRVFTLLKLTIDDLVSSSRAKGGAKKKEQKGRNNFSFLGGESSAYFSFYALP</sequence>
<accession>A0A8X6MNM4</accession>
<keyword evidence="3" id="KW-1185">Reference proteome</keyword>
<name>A0A8X6MNM4_NEPPI</name>
<gene>
    <name evidence="2" type="ORF">NPIL_299271</name>
</gene>
<reference evidence="2" key="1">
    <citation type="submission" date="2020-08" db="EMBL/GenBank/DDBJ databases">
        <title>Multicomponent nature underlies the extraordinary mechanical properties of spider dragline silk.</title>
        <authorList>
            <person name="Kono N."/>
            <person name="Nakamura H."/>
            <person name="Mori M."/>
            <person name="Yoshida Y."/>
            <person name="Ohtoshi R."/>
            <person name="Malay A.D."/>
            <person name="Moran D.A.P."/>
            <person name="Tomita M."/>
            <person name="Numata K."/>
            <person name="Arakawa K."/>
        </authorList>
    </citation>
    <scope>NUCLEOTIDE SEQUENCE</scope>
</reference>
<proteinExistence type="predicted"/>
<evidence type="ECO:0000313" key="3">
    <source>
        <dbReference type="Proteomes" id="UP000887013"/>
    </source>
</evidence>
<dbReference type="EMBL" id="BMAW01000574">
    <property type="protein sequence ID" value="GFS69812.1"/>
    <property type="molecule type" value="Genomic_DNA"/>
</dbReference>
<feature type="region of interest" description="Disordered" evidence="1">
    <location>
        <begin position="52"/>
        <end position="71"/>
    </location>
</feature>
<evidence type="ECO:0000313" key="2">
    <source>
        <dbReference type="EMBL" id="GFS69812.1"/>
    </source>
</evidence>